<dbReference type="SMART" id="SM00958">
    <property type="entry name" value="SecA_PP_bind"/>
    <property type="match status" value="1"/>
</dbReference>
<evidence type="ECO:0000313" key="14">
    <source>
        <dbReference type="EMBL" id="MBU5438131.1"/>
    </source>
</evidence>
<gene>
    <name evidence="14" type="primary">secA2</name>
    <name evidence="10" type="synonym">secA</name>
    <name evidence="14" type="ORF">KQI42_08935</name>
</gene>
<dbReference type="PROSITE" id="PS51192">
    <property type="entry name" value="HELICASE_ATP_BIND_1"/>
    <property type="match status" value="1"/>
</dbReference>
<sequence>MFNKLLKLIDSTENLYNPIEYKLEIYEEVLKEIKNIKLESLSDYQLKEISIKLRKQARSGIEIEKILPQSFALVAESARRVLRMYPFDTQIIAGIALHMNKIVEMKTGEGKTLAATMPAYLNALTGKGVHVLTFNDYLASRDSKWMGQIYEFLGLTVGCVQEGMSTLEKKKAYLADITYVTAKEAGFDYLRDFLCMEKENIIHRPFHYGIVDEADSILIDEARVPLVIAGKMEDVEEEQTCLSKLVKDLKLGHDYEVDQYKRNVYLIEAGLLRVEKMLGCGNLYLPENLQLLTKLNCALHAEILLDKDKDYIVRNGSIEIIDEFTGRIADKRHWPNNLQEAVEAKEGLVSKSKGMIMGSIALQHFLSLYPRISGMTGTAQAAAKELKEFYHKDVLVVPTNKPCIRKDHADLIVSNKEFKRKVLIDEIVKAHKKGQPVLIGTGSVEESELLAEDLKSEGISCRVLNAKNDEMEAQIIAKAGEVGAITVSTNMAGRGVDIKLGGEREEERDKVFALGGLYVIGTNRNESRRIDEQLKGRAGRQGDPGESRFIISLEDDMIKKYNMSNLTHLLKHIENEEKIEDPAIGQRIEKEQRIMEGYNSDTRRQLWKYSFIVEQQRRIIYDKRQRILMDKVSVDTLRTKAPQQYDHFLNQIGEEALKSLEKQITLYHINRCWADYLDYVSYIRESIHLVVIGRKSPLDEFHKMAIEAFDEMMNRIDLEIVKTFNNIEVGKDGIKLDKEELKVPSSTWTYLIDDSPDQFSSLPILVKTMTTAINGTLFSLQSIYKNIFKKKS</sequence>
<keyword evidence="6 10" id="KW-0547">Nucleotide-binding</keyword>
<evidence type="ECO:0000313" key="15">
    <source>
        <dbReference type="Proteomes" id="UP000749471"/>
    </source>
</evidence>
<protein>
    <recommendedName>
        <fullName evidence="10">Protein translocase subunit SecA</fullName>
        <ecNumber evidence="10">7.4.2.8</ecNumber>
    </recommendedName>
</protein>
<comment type="subcellular location">
    <subcellularLocation>
        <location evidence="10">Cell membrane</location>
        <topology evidence="10">Peripheral membrane protein</topology>
        <orientation evidence="10">Cytoplasmic side</orientation>
    </subcellularLocation>
    <subcellularLocation>
        <location evidence="10">Cytoplasm</location>
    </subcellularLocation>
    <subcellularLocation>
        <location evidence="1">Membrane</location>
        <topology evidence="1">Peripheral membrane protein</topology>
    </subcellularLocation>
    <text evidence="10">Distribution is 50-50.</text>
</comment>
<dbReference type="PROSITE" id="PS51194">
    <property type="entry name" value="HELICASE_CTER"/>
    <property type="match status" value="1"/>
</dbReference>
<dbReference type="NCBIfam" id="TIGR04221">
    <property type="entry name" value="SecA2_Mycobac"/>
    <property type="match status" value="1"/>
</dbReference>
<keyword evidence="5 10" id="KW-0963">Cytoplasm</keyword>
<keyword evidence="7 10" id="KW-0067">ATP-binding</keyword>
<dbReference type="CDD" id="cd17928">
    <property type="entry name" value="DEXDc_SecA"/>
    <property type="match status" value="1"/>
</dbReference>
<keyword evidence="10" id="KW-0653">Protein transport</keyword>
<dbReference type="InterPro" id="IPR011115">
    <property type="entry name" value="SecA_DEAD"/>
</dbReference>
<accession>A0ABS6E5L9</accession>
<comment type="subunit">
    <text evidence="10">Monomer and homodimer. Part of the essential Sec protein translocation apparatus which comprises SecA, SecYEG and auxiliary proteins SecDF. Other proteins may also be involved.</text>
</comment>
<evidence type="ECO:0000256" key="4">
    <source>
        <dbReference type="ARBA" id="ARBA00022475"/>
    </source>
</evidence>
<keyword evidence="8 10" id="KW-1278">Translocase</keyword>
<dbReference type="HAMAP" id="MF_01382">
    <property type="entry name" value="SecA"/>
    <property type="match status" value="1"/>
</dbReference>
<name>A0ABS6E5L9_9FIRM</name>
<dbReference type="InterPro" id="IPR011116">
    <property type="entry name" value="SecA_Wing/Scaffold"/>
</dbReference>
<evidence type="ECO:0000256" key="2">
    <source>
        <dbReference type="ARBA" id="ARBA00007650"/>
    </source>
</evidence>
<evidence type="ECO:0000256" key="5">
    <source>
        <dbReference type="ARBA" id="ARBA00022490"/>
    </source>
</evidence>
<dbReference type="Pfam" id="PF01043">
    <property type="entry name" value="SecA_PP_bind"/>
    <property type="match status" value="1"/>
</dbReference>
<dbReference type="InterPro" id="IPR011130">
    <property type="entry name" value="SecA_preprotein_X-link_dom"/>
</dbReference>
<evidence type="ECO:0000256" key="6">
    <source>
        <dbReference type="ARBA" id="ARBA00022741"/>
    </source>
</evidence>
<dbReference type="EC" id="7.4.2.8" evidence="10"/>
<evidence type="ECO:0000256" key="10">
    <source>
        <dbReference type="HAMAP-Rule" id="MF_01382"/>
    </source>
</evidence>
<dbReference type="CDD" id="cd18803">
    <property type="entry name" value="SF2_C_secA"/>
    <property type="match status" value="1"/>
</dbReference>
<comment type="caution">
    <text evidence="14">The sequence shown here is derived from an EMBL/GenBank/DDBJ whole genome shotgun (WGS) entry which is preliminary data.</text>
</comment>
<keyword evidence="9 10" id="KW-0472">Membrane</keyword>
<dbReference type="PROSITE" id="PS01312">
    <property type="entry name" value="SECA"/>
    <property type="match status" value="1"/>
</dbReference>
<dbReference type="PANTHER" id="PTHR30612:SF0">
    <property type="entry name" value="CHLOROPLAST PROTEIN-TRANSPORTING ATPASE"/>
    <property type="match status" value="1"/>
</dbReference>
<evidence type="ECO:0000259" key="12">
    <source>
        <dbReference type="PROSITE" id="PS51194"/>
    </source>
</evidence>
<dbReference type="SMART" id="SM00957">
    <property type="entry name" value="SecA_DEAD"/>
    <property type="match status" value="1"/>
</dbReference>
<dbReference type="Pfam" id="PF21090">
    <property type="entry name" value="P-loop_SecA"/>
    <property type="match status" value="1"/>
</dbReference>
<feature type="domain" description="Helicase C-terminal" evidence="12">
    <location>
        <begin position="423"/>
        <end position="596"/>
    </location>
</feature>
<comment type="similarity">
    <text evidence="2 10">Belongs to the SecA family.</text>
</comment>
<evidence type="ECO:0000256" key="9">
    <source>
        <dbReference type="ARBA" id="ARBA00023136"/>
    </source>
</evidence>
<dbReference type="InterPro" id="IPR020937">
    <property type="entry name" value="SecA_CS"/>
</dbReference>
<evidence type="ECO:0000256" key="7">
    <source>
        <dbReference type="ARBA" id="ARBA00022840"/>
    </source>
</evidence>
<keyword evidence="3 10" id="KW-0813">Transport</keyword>
<evidence type="ECO:0000259" key="13">
    <source>
        <dbReference type="PROSITE" id="PS51196"/>
    </source>
</evidence>
<feature type="binding site" evidence="10">
    <location>
        <position position="497"/>
    </location>
    <ligand>
        <name>ATP</name>
        <dbReference type="ChEBI" id="CHEBI:30616"/>
    </ligand>
</feature>
<comment type="catalytic activity">
    <reaction evidence="10">
        <text>ATP + H2O + cellular proteinSide 1 = ADP + phosphate + cellular proteinSide 2.</text>
        <dbReference type="EC" id="7.4.2.8"/>
    </reaction>
</comment>
<dbReference type="InterPro" id="IPR026389">
    <property type="entry name" value="SecA_Actinobact-type"/>
</dbReference>
<dbReference type="InterPro" id="IPR001650">
    <property type="entry name" value="Helicase_C-like"/>
</dbReference>
<dbReference type="PROSITE" id="PS51196">
    <property type="entry name" value="SECA_MOTOR_DEAD"/>
    <property type="match status" value="1"/>
</dbReference>
<proteinExistence type="inferred from homology"/>
<dbReference type="InterPro" id="IPR014018">
    <property type="entry name" value="SecA_motor_DEAD"/>
</dbReference>
<comment type="function">
    <text evidence="10">Part of the Sec protein translocase complex. Interacts with the SecYEG preprotein conducting channel. Has a central role in coupling the hydrolysis of ATP to the transfer of proteins into and across the cell membrane, serving as an ATP-driven molecular motor driving the stepwise translocation of polypeptide chains across the membrane.</text>
</comment>
<keyword evidence="4 10" id="KW-1003">Cell membrane</keyword>
<dbReference type="InterPro" id="IPR014001">
    <property type="entry name" value="Helicase_ATP-bd"/>
</dbReference>
<dbReference type="RefSeq" id="WP_216518964.1">
    <property type="nucleotide sequence ID" value="NZ_JAHLPM010000006.1"/>
</dbReference>
<keyword evidence="15" id="KW-1185">Reference proteome</keyword>
<evidence type="ECO:0000259" key="11">
    <source>
        <dbReference type="PROSITE" id="PS51192"/>
    </source>
</evidence>
<evidence type="ECO:0000256" key="1">
    <source>
        <dbReference type="ARBA" id="ARBA00004170"/>
    </source>
</evidence>
<dbReference type="Pfam" id="PF07516">
    <property type="entry name" value="SecA_SW"/>
    <property type="match status" value="2"/>
</dbReference>
<organism evidence="14 15">
    <name type="scientific">Tissierella simiarum</name>
    <dbReference type="NCBI Taxonomy" id="2841534"/>
    <lineage>
        <taxon>Bacteria</taxon>
        <taxon>Bacillati</taxon>
        <taxon>Bacillota</taxon>
        <taxon>Tissierellia</taxon>
        <taxon>Tissierellales</taxon>
        <taxon>Tissierellaceae</taxon>
        <taxon>Tissierella</taxon>
    </lineage>
</organism>
<dbReference type="PANTHER" id="PTHR30612">
    <property type="entry name" value="SECA INNER MEMBRANE COMPONENT OF SEC PROTEIN SECRETION SYSTEM"/>
    <property type="match status" value="1"/>
</dbReference>
<feature type="domain" description="SecA family profile" evidence="13">
    <location>
        <begin position="8"/>
        <end position="582"/>
    </location>
</feature>
<evidence type="ECO:0000256" key="8">
    <source>
        <dbReference type="ARBA" id="ARBA00022967"/>
    </source>
</evidence>
<feature type="binding site" evidence="10">
    <location>
        <begin position="108"/>
        <end position="112"/>
    </location>
    <ligand>
        <name>ATP</name>
        <dbReference type="ChEBI" id="CHEBI:30616"/>
    </ligand>
</feature>
<keyword evidence="10" id="KW-0811">Translocation</keyword>
<dbReference type="Pfam" id="PF07517">
    <property type="entry name" value="SecA_DEAD"/>
    <property type="match status" value="1"/>
</dbReference>
<dbReference type="Proteomes" id="UP000749471">
    <property type="component" value="Unassembled WGS sequence"/>
</dbReference>
<feature type="domain" description="Helicase ATP-binding" evidence="11">
    <location>
        <begin position="92"/>
        <end position="249"/>
    </location>
</feature>
<dbReference type="InterPro" id="IPR044722">
    <property type="entry name" value="SecA_SF2_C"/>
</dbReference>
<feature type="binding site" evidence="10">
    <location>
        <position position="90"/>
    </location>
    <ligand>
        <name>ATP</name>
        <dbReference type="ChEBI" id="CHEBI:30616"/>
    </ligand>
</feature>
<reference evidence="14 15" key="1">
    <citation type="submission" date="2021-06" db="EMBL/GenBank/DDBJ databases">
        <authorList>
            <person name="Sun Q."/>
            <person name="Li D."/>
        </authorList>
    </citation>
    <scope>NUCLEOTIDE SEQUENCE [LARGE SCALE GENOMIC DNA]</scope>
    <source>
        <strain evidence="14 15">MSJ-40</strain>
    </source>
</reference>
<dbReference type="EMBL" id="JAHLPM010000006">
    <property type="protein sequence ID" value="MBU5438131.1"/>
    <property type="molecule type" value="Genomic_DNA"/>
</dbReference>
<dbReference type="InterPro" id="IPR000185">
    <property type="entry name" value="SecA"/>
</dbReference>
<evidence type="ECO:0000256" key="3">
    <source>
        <dbReference type="ARBA" id="ARBA00022448"/>
    </source>
</evidence>